<gene>
    <name evidence="1" type="ORF">HMPREF1534_00310</name>
</gene>
<reference evidence="1 2" key="1">
    <citation type="submission" date="2013-04" db="EMBL/GenBank/DDBJ databases">
        <title>The Genome Sequence of Bacteroides massiliensis DSM 17679.</title>
        <authorList>
            <consortium name="The Broad Institute Genomics Platform"/>
            <person name="Earl A."/>
            <person name="Ward D."/>
            <person name="Feldgarden M."/>
            <person name="Gevers D."/>
            <person name="Martens E."/>
            <person name="Fenner L."/>
            <person name="Roux V."/>
            <person name="Mallet M.N."/>
            <person name="Raoult D."/>
            <person name="Walker B."/>
            <person name="Young S."/>
            <person name="Zeng Q."/>
            <person name="Gargeya S."/>
            <person name="Fitzgerald M."/>
            <person name="Haas B."/>
            <person name="Abouelleil A."/>
            <person name="Allen A.W."/>
            <person name="Alvarado L."/>
            <person name="Arachchi H.M."/>
            <person name="Berlin A.M."/>
            <person name="Chapman S.B."/>
            <person name="Gainer-Dewar J."/>
            <person name="Goldberg J."/>
            <person name="Griggs A."/>
            <person name="Gujja S."/>
            <person name="Hansen M."/>
            <person name="Howarth C."/>
            <person name="Imamovic A."/>
            <person name="Ireland A."/>
            <person name="Larimer J."/>
            <person name="McCowan C."/>
            <person name="Murphy C."/>
            <person name="Pearson M."/>
            <person name="Poon T.W."/>
            <person name="Priest M."/>
            <person name="Roberts A."/>
            <person name="Saif S."/>
            <person name="Shea T."/>
            <person name="Sisk P."/>
            <person name="Sykes S."/>
            <person name="Wortman J."/>
            <person name="Nusbaum C."/>
            <person name="Birren B."/>
        </authorList>
    </citation>
    <scope>NUCLEOTIDE SEQUENCE [LARGE SCALE GENOMIC DNA]</scope>
    <source>
        <strain evidence="2">B84634 / Timone 84634 / DSM 17679 / JCM 13223</strain>
    </source>
</reference>
<evidence type="ECO:0000313" key="1">
    <source>
        <dbReference type="EMBL" id="EOA58344.1"/>
    </source>
</evidence>
<dbReference type="GeneID" id="60063611"/>
<dbReference type="EMBL" id="AQHY01000004">
    <property type="protein sequence ID" value="EOA58344.1"/>
    <property type="molecule type" value="Genomic_DNA"/>
</dbReference>
<keyword evidence="2" id="KW-1185">Reference proteome</keyword>
<proteinExistence type="predicted"/>
<name>U6RP11_9BACT</name>
<dbReference type="AlphaFoldDB" id="U6RP11"/>
<dbReference type="PATRIC" id="fig|1121098.3.peg.315"/>
<dbReference type="RefSeq" id="WP_005936172.1">
    <property type="nucleotide sequence ID" value="NZ_KB890364.1"/>
</dbReference>
<dbReference type="Proteomes" id="UP000017831">
    <property type="component" value="Unassembled WGS sequence"/>
</dbReference>
<dbReference type="HOGENOM" id="CLU_2731620_0_0_10"/>
<accession>U6RP11</accession>
<organism evidence="1 2">
    <name type="scientific">Phocaeicola massiliensis B84634 = Timone 84634 = DSM 17679 = JCM 13223</name>
    <dbReference type="NCBI Taxonomy" id="1121098"/>
    <lineage>
        <taxon>Bacteria</taxon>
        <taxon>Pseudomonadati</taxon>
        <taxon>Bacteroidota</taxon>
        <taxon>Bacteroidia</taxon>
        <taxon>Bacteroidales</taxon>
        <taxon>Bacteroidaceae</taxon>
        <taxon>Phocaeicola</taxon>
    </lineage>
</organism>
<comment type="caution">
    <text evidence="1">The sequence shown here is derived from an EMBL/GenBank/DDBJ whole genome shotgun (WGS) entry which is preliminary data.</text>
</comment>
<dbReference type="STRING" id="1121098.HMPREF1534_00310"/>
<protein>
    <submittedName>
        <fullName evidence="1">Uncharacterized protein</fullName>
    </submittedName>
</protein>
<sequence length="71" mass="7583">MKTFKLVQRTAAAAGLLIALKMVDNLQPSDNELLGGMMLVVMCAIVLISDRISHDHHDGNGGANLQARPEA</sequence>
<evidence type="ECO:0000313" key="2">
    <source>
        <dbReference type="Proteomes" id="UP000017831"/>
    </source>
</evidence>